<dbReference type="InterPro" id="IPR001128">
    <property type="entry name" value="Cyt_P450"/>
</dbReference>
<dbReference type="FunFam" id="1.10.630.10:FF:000447">
    <property type="entry name" value="Premnaspirodiene oxygenase"/>
    <property type="match status" value="1"/>
</dbReference>
<evidence type="ECO:0000256" key="2">
    <source>
        <dbReference type="RuleBase" id="RU000461"/>
    </source>
</evidence>
<reference evidence="3" key="1">
    <citation type="submission" date="2013-05" db="EMBL/GenBank/DDBJ databases">
        <title>Building the sugarcane genome for biotechnology and identifying evolutionary trends.</title>
        <authorList>
            <person name="De Setta N."/>
            <person name="Monteiro-Vitorello C.B."/>
            <person name="Metcalfe C.J."/>
            <person name="Cruz G.M.Q."/>
            <person name="Del Bem L.E."/>
            <person name="Vicentini R."/>
            <person name="Nogueira F.T.S."/>
            <person name="Campos R.A."/>
            <person name="Nunes S.L."/>
            <person name="Turrini P.C.G."/>
            <person name="Vieira A.P."/>
            <person name="Cruz E.A.O."/>
            <person name="Correa T.C.S."/>
            <person name="Hotta C.T."/>
            <person name="de Mello-Varani A."/>
            <person name="Vautrin S."/>
            <person name="Trindade A.S."/>
            <person name="Vilela M.M."/>
            <person name="Horta C.L."/>
            <person name="Sato P.M."/>
            <person name="de Andrade R.F."/>
            <person name="Nishiyama M.Y."/>
            <person name="Cardoso-Silva C.B."/>
            <person name="Scortecci K.C."/>
            <person name="Garcia A.A.F."/>
            <person name="Carneiro M.S."/>
            <person name="Kim C."/>
            <person name="Paterson A.H."/>
            <person name="Berges H."/>
            <person name="D'Hont A."/>
            <person name="de-Souza A.P."/>
            <person name="Souza G.M."/>
            <person name="Vincentz M."/>
            <person name="Kitajima J.P."/>
            <person name="Van Sluys M.-A."/>
        </authorList>
    </citation>
    <scope>NUCLEOTIDE SEQUENCE</scope>
</reference>
<keyword evidence="1 2" id="KW-0349">Heme</keyword>
<dbReference type="GO" id="GO:0020037">
    <property type="term" value="F:heme binding"/>
    <property type="evidence" value="ECO:0007669"/>
    <property type="project" value="InterPro"/>
</dbReference>
<protein>
    <recommendedName>
        <fullName evidence="4">Premnaspirodiene oxygenase</fullName>
    </recommendedName>
</protein>
<keyword evidence="2" id="KW-0503">Monooxygenase</keyword>
<keyword evidence="2" id="KW-0560">Oxidoreductase</keyword>
<dbReference type="GO" id="GO:0016705">
    <property type="term" value="F:oxidoreductase activity, acting on paired donors, with incorporation or reduction of molecular oxygen"/>
    <property type="evidence" value="ECO:0007669"/>
    <property type="project" value="InterPro"/>
</dbReference>
<comment type="similarity">
    <text evidence="2">Belongs to the cytochrome P450 family.</text>
</comment>
<dbReference type="GO" id="GO:0005506">
    <property type="term" value="F:iron ion binding"/>
    <property type="evidence" value="ECO:0007669"/>
    <property type="project" value="InterPro"/>
</dbReference>
<proteinExistence type="inferred from homology"/>
<feature type="binding site" description="axial binding residue" evidence="1">
    <location>
        <position position="392"/>
    </location>
    <ligand>
        <name>heme</name>
        <dbReference type="ChEBI" id="CHEBI:30413"/>
    </ligand>
    <ligandPart>
        <name>Fe</name>
        <dbReference type="ChEBI" id="CHEBI:18248"/>
    </ligandPart>
</feature>
<dbReference type="AlphaFoldDB" id="A0A059Q1M9"/>
<dbReference type="InterPro" id="IPR036396">
    <property type="entry name" value="Cyt_P450_sf"/>
</dbReference>
<dbReference type="SUPFAM" id="SSF48264">
    <property type="entry name" value="Cytochrome P450"/>
    <property type="match status" value="1"/>
</dbReference>
<dbReference type="PRINTS" id="PR00463">
    <property type="entry name" value="EP450I"/>
</dbReference>
<comment type="cofactor">
    <cofactor evidence="1">
        <name>heme</name>
        <dbReference type="ChEBI" id="CHEBI:30413"/>
    </cofactor>
</comment>
<gene>
    <name evidence="3" type="ORF">SHCRBa_069_I18_F_140</name>
</gene>
<dbReference type="PROSITE" id="PS00086">
    <property type="entry name" value="CYTOCHROME_P450"/>
    <property type="match status" value="1"/>
</dbReference>
<dbReference type="Gene3D" id="1.10.630.10">
    <property type="entry name" value="Cytochrome P450"/>
    <property type="match status" value="2"/>
</dbReference>
<dbReference type="InterPro" id="IPR002401">
    <property type="entry name" value="Cyt_P450_E_grp-I"/>
</dbReference>
<evidence type="ECO:0008006" key="4">
    <source>
        <dbReference type="Google" id="ProtNLM"/>
    </source>
</evidence>
<evidence type="ECO:0000313" key="3">
    <source>
        <dbReference type="EMBL" id="AGT16989.1"/>
    </source>
</evidence>
<dbReference type="EMBL" id="KF184926">
    <property type="protein sequence ID" value="AGT16989.1"/>
    <property type="molecule type" value="Genomic_DNA"/>
</dbReference>
<keyword evidence="1 2" id="KW-0479">Metal-binding</keyword>
<name>A0A059Q1M9_9POAL</name>
<sequence>MDEFLYQSLLLSVVALVKLAFIKRRPRLPPGPWKLPVIGSMHHLINVLPHRALRDLAAVHGPLMMLQLGQTALVVASSKETARAVLKTHDTNFATRPKLLAGQIVGYEWVDILFAPSGDYWRKLRQLCAAEILSPKRVLSFRHIREDEVMLRVEEIRAAGPSTPVNLSVMFHSITNSVVSRAATRAATKAVVGLASGFNIPDLFPGWTTVLAKLTGMTCSLQDIHKTVHTILEEIIQERKAIRDEKISSGAEDIDENLVDVLLGLQEKGGFGFQLNNSIIKAIILDMFAGGTGTSGSAMEWGMSELMRNPEVMKKLQPAGADQGGSIEECELDGYTIPAKSRVIINAWAIGRDPRYWEAADEFKPERFEDGARDFTGSSYEFLPFGSGRRMCPGFNYGLASMELAFVGLLYHFDWSLPDGVEEVDMGEAPGLGVRRRTPLLLCATPFVPVDA</sequence>
<organism evidence="3">
    <name type="scientific">Saccharum hybrid cultivar R570</name>
    <dbReference type="NCBI Taxonomy" id="131158"/>
    <lineage>
        <taxon>Eukaryota</taxon>
        <taxon>Viridiplantae</taxon>
        <taxon>Streptophyta</taxon>
        <taxon>Embryophyta</taxon>
        <taxon>Tracheophyta</taxon>
        <taxon>Spermatophyta</taxon>
        <taxon>Magnoliopsida</taxon>
        <taxon>Liliopsida</taxon>
        <taxon>Poales</taxon>
        <taxon>Poaceae</taxon>
        <taxon>PACMAD clade</taxon>
        <taxon>Panicoideae</taxon>
        <taxon>Andropogonodae</taxon>
        <taxon>Andropogoneae</taxon>
        <taxon>Saccharinae</taxon>
        <taxon>Saccharum</taxon>
        <taxon>Saccharum officinarum species complex</taxon>
    </lineage>
</organism>
<evidence type="ECO:0000256" key="1">
    <source>
        <dbReference type="PIRSR" id="PIRSR602401-1"/>
    </source>
</evidence>
<dbReference type="GO" id="GO:0004497">
    <property type="term" value="F:monooxygenase activity"/>
    <property type="evidence" value="ECO:0007669"/>
    <property type="project" value="UniProtKB-KW"/>
</dbReference>
<dbReference type="InterPro" id="IPR017972">
    <property type="entry name" value="Cyt_P450_CS"/>
</dbReference>
<keyword evidence="1 2" id="KW-0408">Iron</keyword>
<dbReference type="PANTHER" id="PTHR47954:SF5">
    <property type="entry name" value="PREMNASPIRODIENE OXYGENASE"/>
    <property type="match status" value="1"/>
</dbReference>
<dbReference type="PANTHER" id="PTHR47954">
    <property type="entry name" value="OS09G0275400 PROTEIN-RELATED"/>
    <property type="match status" value="1"/>
</dbReference>
<dbReference type="Pfam" id="PF00067">
    <property type="entry name" value="p450"/>
    <property type="match status" value="2"/>
</dbReference>
<accession>A0A059Q1M9</accession>